<name>A0A368KN99_9BACT</name>
<comment type="subcellular location">
    <subcellularLocation>
        <location evidence="1">Membrane</location>
        <topology evidence="1">Multi-pass membrane protein</topology>
    </subcellularLocation>
</comment>
<feature type="domain" description="Fatty acid desaturase" evidence="14">
    <location>
        <begin position="75"/>
        <end position="294"/>
    </location>
</feature>
<reference evidence="15 16" key="1">
    <citation type="submission" date="2018-07" db="EMBL/GenBank/DDBJ databases">
        <title>Comparative genomes isolates from brazilian mangrove.</title>
        <authorList>
            <person name="De Araujo J.E."/>
            <person name="Taketani R.G."/>
            <person name="Silva M.C.P."/>
            <person name="Lourenco M.V."/>
            <person name="Oliveira V.M."/>
            <person name="Andreote F.D."/>
        </authorList>
    </citation>
    <scope>NUCLEOTIDE SEQUENCE [LARGE SCALE GENOMIC DNA]</scope>
    <source>
        <strain evidence="15 16">HEX PRIS-MGV</strain>
    </source>
</reference>
<keyword evidence="4 13" id="KW-0812">Transmembrane</keyword>
<evidence type="ECO:0000256" key="10">
    <source>
        <dbReference type="ARBA" id="ARBA00023136"/>
    </source>
</evidence>
<keyword evidence="9" id="KW-0443">Lipid metabolism</keyword>
<keyword evidence="11" id="KW-0275">Fatty acid biosynthesis</keyword>
<evidence type="ECO:0000313" key="15">
    <source>
        <dbReference type="EMBL" id="RCS44684.1"/>
    </source>
</evidence>
<dbReference type="CDD" id="cd03505">
    <property type="entry name" value="Delta9-FADS-like"/>
    <property type="match status" value="1"/>
</dbReference>
<keyword evidence="3" id="KW-0444">Lipid biosynthesis</keyword>
<sequence length="329" mass="38036">MSIVTEKEDLSLLGESNLVAEKRKPRNIKNLKKQSNRPRQSKPMSQRFRHGGAWATIGWIGMIHLGALAAPFCFTWVGLFTAIFLYYFTGCVGVTLGLHRYLTHAGFRTYKPVRWALAFIGQLSGEGSALDWVATHRKHHAHSDKEDDPHSPLDGGWWAHIIWLFPHHIAAEKDELHMRWGPDLRKDKVIWFFHKTFIVWHLLLGAALLGAGYAIGGWYTGISMVVYGMFLRLTILLHVTWFVNSATHMWGYRNYETTDKSTNLWWVGLAAFGEGWHNNHHAYPRMAVHGHKWWEFDLTWNVIRFMRMCGLAWDVVDYKQKTKDGALKV</sequence>
<dbReference type="PANTHER" id="PTHR11351:SF31">
    <property type="entry name" value="DESATURASE 1, ISOFORM A-RELATED"/>
    <property type="match status" value="1"/>
</dbReference>
<dbReference type="Proteomes" id="UP000253562">
    <property type="component" value="Unassembled WGS sequence"/>
</dbReference>
<dbReference type="GO" id="GO:0016717">
    <property type="term" value="F:oxidoreductase activity, acting on paired donors, with oxidation of a pair of donors resulting in the reduction of molecular oxygen to two molecules of water"/>
    <property type="evidence" value="ECO:0007669"/>
    <property type="project" value="InterPro"/>
</dbReference>
<dbReference type="EMBL" id="QPEX01000034">
    <property type="protein sequence ID" value="RCS44684.1"/>
    <property type="molecule type" value="Genomic_DNA"/>
</dbReference>
<dbReference type="Pfam" id="PF00487">
    <property type="entry name" value="FA_desaturase"/>
    <property type="match status" value="1"/>
</dbReference>
<feature type="transmembrane region" description="Helical" evidence="13">
    <location>
        <begin position="221"/>
        <end position="243"/>
    </location>
</feature>
<evidence type="ECO:0000256" key="12">
    <source>
        <dbReference type="SAM" id="MobiDB-lite"/>
    </source>
</evidence>
<proteinExistence type="inferred from homology"/>
<dbReference type="InterPro" id="IPR015876">
    <property type="entry name" value="Acyl-CoA_DS"/>
</dbReference>
<evidence type="ECO:0000256" key="11">
    <source>
        <dbReference type="ARBA" id="ARBA00023160"/>
    </source>
</evidence>
<feature type="compositionally biased region" description="Basic residues" evidence="12">
    <location>
        <begin position="27"/>
        <end position="40"/>
    </location>
</feature>
<organism evidence="15 16">
    <name type="scientific">Bremerella cremea</name>
    <dbReference type="NCBI Taxonomy" id="1031537"/>
    <lineage>
        <taxon>Bacteria</taxon>
        <taxon>Pseudomonadati</taxon>
        <taxon>Planctomycetota</taxon>
        <taxon>Planctomycetia</taxon>
        <taxon>Pirellulales</taxon>
        <taxon>Pirellulaceae</taxon>
        <taxon>Bremerella</taxon>
    </lineage>
</organism>
<dbReference type="RefSeq" id="WP_114370268.1">
    <property type="nucleotide sequence ID" value="NZ_QPEX01000034.1"/>
</dbReference>
<feature type="transmembrane region" description="Helical" evidence="13">
    <location>
        <begin position="76"/>
        <end position="98"/>
    </location>
</feature>
<evidence type="ECO:0000256" key="2">
    <source>
        <dbReference type="ARBA" id="ARBA00008749"/>
    </source>
</evidence>
<evidence type="ECO:0000256" key="13">
    <source>
        <dbReference type="SAM" id="Phobius"/>
    </source>
</evidence>
<keyword evidence="7" id="KW-0560">Oxidoreductase</keyword>
<dbReference type="InterPro" id="IPR005804">
    <property type="entry name" value="FA_desaturase_dom"/>
</dbReference>
<dbReference type="OrthoDB" id="19906at2"/>
<feature type="transmembrane region" description="Helical" evidence="13">
    <location>
        <begin position="189"/>
        <end position="215"/>
    </location>
</feature>
<keyword evidence="10 13" id="KW-0472">Membrane</keyword>
<protein>
    <submittedName>
        <fullName evidence="15">Acyl-CoA desaturase</fullName>
    </submittedName>
</protein>
<evidence type="ECO:0000256" key="3">
    <source>
        <dbReference type="ARBA" id="ARBA00022516"/>
    </source>
</evidence>
<dbReference type="GO" id="GO:0006633">
    <property type="term" value="P:fatty acid biosynthetic process"/>
    <property type="evidence" value="ECO:0007669"/>
    <property type="project" value="UniProtKB-KW"/>
</dbReference>
<evidence type="ECO:0000256" key="4">
    <source>
        <dbReference type="ARBA" id="ARBA00022692"/>
    </source>
</evidence>
<accession>A0A368KN99</accession>
<keyword evidence="5" id="KW-0276">Fatty acid metabolism</keyword>
<evidence type="ECO:0000259" key="14">
    <source>
        <dbReference type="Pfam" id="PF00487"/>
    </source>
</evidence>
<feature type="region of interest" description="Disordered" evidence="12">
    <location>
        <begin position="27"/>
        <end position="47"/>
    </location>
</feature>
<feature type="transmembrane region" description="Helical" evidence="13">
    <location>
        <begin position="51"/>
        <end position="70"/>
    </location>
</feature>
<evidence type="ECO:0000256" key="1">
    <source>
        <dbReference type="ARBA" id="ARBA00004141"/>
    </source>
</evidence>
<evidence type="ECO:0000256" key="9">
    <source>
        <dbReference type="ARBA" id="ARBA00023098"/>
    </source>
</evidence>
<dbReference type="AlphaFoldDB" id="A0A368KN99"/>
<dbReference type="GO" id="GO:0016020">
    <property type="term" value="C:membrane"/>
    <property type="evidence" value="ECO:0007669"/>
    <property type="project" value="UniProtKB-SubCell"/>
</dbReference>
<evidence type="ECO:0000256" key="7">
    <source>
        <dbReference type="ARBA" id="ARBA00023002"/>
    </source>
</evidence>
<gene>
    <name evidence="15" type="ORF">DTL42_17330</name>
</gene>
<evidence type="ECO:0000256" key="5">
    <source>
        <dbReference type="ARBA" id="ARBA00022832"/>
    </source>
</evidence>
<keyword evidence="8" id="KW-0408">Iron</keyword>
<evidence type="ECO:0000256" key="8">
    <source>
        <dbReference type="ARBA" id="ARBA00023004"/>
    </source>
</evidence>
<evidence type="ECO:0000256" key="6">
    <source>
        <dbReference type="ARBA" id="ARBA00022989"/>
    </source>
</evidence>
<dbReference type="PRINTS" id="PR00075">
    <property type="entry name" value="FACDDSATRASE"/>
</dbReference>
<evidence type="ECO:0000313" key="16">
    <source>
        <dbReference type="Proteomes" id="UP000253562"/>
    </source>
</evidence>
<dbReference type="PANTHER" id="PTHR11351">
    <property type="entry name" value="ACYL-COA DESATURASE"/>
    <property type="match status" value="1"/>
</dbReference>
<keyword evidence="6 13" id="KW-1133">Transmembrane helix</keyword>
<comment type="similarity">
    <text evidence="2">Belongs to the fatty acid desaturase type 2 family.</text>
</comment>
<comment type="caution">
    <text evidence="15">The sequence shown here is derived from an EMBL/GenBank/DDBJ whole genome shotgun (WGS) entry which is preliminary data.</text>
</comment>